<accession>A0ABV5K7V7</accession>
<evidence type="ECO:0000259" key="2">
    <source>
        <dbReference type="Pfam" id="PF04167"/>
    </source>
</evidence>
<organism evidence="3 4">
    <name type="scientific">Nocardioides plantarum</name>
    <dbReference type="NCBI Taxonomy" id="29299"/>
    <lineage>
        <taxon>Bacteria</taxon>
        <taxon>Bacillati</taxon>
        <taxon>Actinomycetota</taxon>
        <taxon>Actinomycetes</taxon>
        <taxon>Propionibacteriales</taxon>
        <taxon>Nocardioidaceae</taxon>
        <taxon>Nocardioides</taxon>
    </lineage>
</organism>
<dbReference type="EMBL" id="JBHMDG010000009">
    <property type="protein sequence ID" value="MFB9312828.1"/>
    <property type="molecule type" value="Genomic_DNA"/>
</dbReference>
<dbReference type="Gene3D" id="2.40.380.10">
    <property type="entry name" value="FomD-like"/>
    <property type="match status" value="1"/>
</dbReference>
<evidence type="ECO:0000256" key="1">
    <source>
        <dbReference type="ARBA" id="ARBA00022801"/>
    </source>
</evidence>
<name>A0ABV5K7V7_9ACTN</name>
<protein>
    <submittedName>
        <fullName evidence="3">DUF402 domain-containing protein</fullName>
    </submittedName>
</protein>
<keyword evidence="1" id="KW-0378">Hydrolase</keyword>
<proteinExistence type="predicted"/>
<reference evidence="3 4" key="1">
    <citation type="submission" date="2024-09" db="EMBL/GenBank/DDBJ databases">
        <authorList>
            <person name="Sun Q."/>
            <person name="Mori K."/>
        </authorList>
    </citation>
    <scope>NUCLEOTIDE SEQUENCE [LARGE SCALE GENOMIC DNA]</scope>
    <source>
        <strain evidence="3 4">JCM 9626</strain>
    </source>
</reference>
<dbReference type="RefSeq" id="WP_140011572.1">
    <property type="nucleotide sequence ID" value="NZ_JBHMDG010000009.1"/>
</dbReference>
<keyword evidence="4" id="KW-1185">Reference proteome</keyword>
<dbReference type="InterPro" id="IPR007295">
    <property type="entry name" value="DUF402"/>
</dbReference>
<dbReference type="SUPFAM" id="SSF159234">
    <property type="entry name" value="FomD-like"/>
    <property type="match status" value="1"/>
</dbReference>
<dbReference type="PANTHER" id="PTHR39159:SF1">
    <property type="entry name" value="UPF0374 PROTEIN YGAC"/>
    <property type="match status" value="1"/>
</dbReference>
<evidence type="ECO:0000313" key="4">
    <source>
        <dbReference type="Proteomes" id="UP001589750"/>
    </source>
</evidence>
<gene>
    <name evidence="3" type="ORF">ACFFRI_07205</name>
</gene>
<evidence type="ECO:0000313" key="3">
    <source>
        <dbReference type="EMBL" id="MFB9312828.1"/>
    </source>
</evidence>
<dbReference type="InterPro" id="IPR035930">
    <property type="entry name" value="FomD-like_sf"/>
</dbReference>
<sequence>MTLVLGTPVRLEMTKWGDRPHWEFAATYLGADEHGDWIGIPVGTHMSRPGAAFDTVVAQVGLVPRGVGWVSTFHAPGWRIATYVDMTTVPGWDGTTCRTVDLDLDVVRTADGHVFVDDEDEFAEHQVRYGYPPEVIALAEESAAWVHEAVLAERAPFDGDTADRWLRRLADLLGPDAPGRAR</sequence>
<comment type="caution">
    <text evidence="3">The sequence shown here is derived from an EMBL/GenBank/DDBJ whole genome shotgun (WGS) entry which is preliminary data.</text>
</comment>
<dbReference type="Pfam" id="PF04167">
    <property type="entry name" value="DUF402"/>
    <property type="match status" value="1"/>
</dbReference>
<dbReference type="Proteomes" id="UP001589750">
    <property type="component" value="Unassembled WGS sequence"/>
</dbReference>
<feature type="domain" description="DUF402" evidence="2">
    <location>
        <begin position="27"/>
        <end position="152"/>
    </location>
</feature>
<dbReference type="PANTHER" id="PTHR39159">
    <property type="match status" value="1"/>
</dbReference>
<dbReference type="InterPro" id="IPR050212">
    <property type="entry name" value="Ntdp-like"/>
</dbReference>